<sequence length="107" mass="11808">MRVRVEQRVSISLLLLATLLLLLLLRSGLTLHAHQHPLDRSSLYGTVLGVSLFLALSLSLTLSPSYCLFFCDEHQAAAAVLWEFPQKSCVCLSQKRVLLLRVCGCAA</sequence>
<evidence type="ECO:0000313" key="2">
    <source>
        <dbReference type="EMBL" id="MBW79126.1"/>
    </source>
</evidence>
<dbReference type="EMBL" id="GGFL01014948">
    <property type="protein sequence ID" value="MBW79126.1"/>
    <property type="molecule type" value="Transcribed_RNA"/>
</dbReference>
<accession>A0A2M4DNI0</accession>
<evidence type="ECO:0000256" key="1">
    <source>
        <dbReference type="SAM" id="Phobius"/>
    </source>
</evidence>
<organism evidence="2">
    <name type="scientific">Anopheles darlingi</name>
    <name type="common">Mosquito</name>
    <dbReference type="NCBI Taxonomy" id="43151"/>
    <lineage>
        <taxon>Eukaryota</taxon>
        <taxon>Metazoa</taxon>
        <taxon>Ecdysozoa</taxon>
        <taxon>Arthropoda</taxon>
        <taxon>Hexapoda</taxon>
        <taxon>Insecta</taxon>
        <taxon>Pterygota</taxon>
        <taxon>Neoptera</taxon>
        <taxon>Endopterygota</taxon>
        <taxon>Diptera</taxon>
        <taxon>Nematocera</taxon>
        <taxon>Culicoidea</taxon>
        <taxon>Culicidae</taxon>
        <taxon>Anophelinae</taxon>
        <taxon>Anopheles</taxon>
    </lineage>
</organism>
<keyword evidence="1" id="KW-1133">Transmembrane helix</keyword>
<reference evidence="2" key="1">
    <citation type="submission" date="2018-01" db="EMBL/GenBank/DDBJ databases">
        <title>An insight into the sialome of Amazonian anophelines.</title>
        <authorList>
            <person name="Ribeiro J.M."/>
            <person name="Scarpassa V."/>
            <person name="Calvo E."/>
        </authorList>
    </citation>
    <scope>NUCLEOTIDE SEQUENCE</scope>
</reference>
<dbReference type="AlphaFoldDB" id="A0A2M4DNI0"/>
<proteinExistence type="predicted"/>
<feature type="transmembrane region" description="Helical" evidence="1">
    <location>
        <begin position="43"/>
        <end position="62"/>
    </location>
</feature>
<keyword evidence="1" id="KW-0812">Transmembrane</keyword>
<keyword evidence="1" id="KW-0472">Membrane</keyword>
<protein>
    <submittedName>
        <fullName evidence="2">Uncharacterized protein</fullName>
    </submittedName>
</protein>
<name>A0A2M4DNI0_ANODA</name>